<protein>
    <submittedName>
        <fullName evidence="2">Uncharacterized protein</fullName>
    </submittedName>
</protein>
<comment type="caution">
    <text evidence="2">The sequence shown here is derived from an EMBL/GenBank/DDBJ whole genome shotgun (WGS) entry which is preliminary data.</text>
</comment>
<reference evidence="2 3" key="1">
    <citation type="journal article" date="2012" name="Genome Biol.">
        <title>Genome and low-iron response of an oceanic diatom adapted to chronic iron limitation.</title>
        <authorList>
            <person name="Lommer M."/>
            <person name="Specht M."/>
            <person name="Roy A.S."/>
            <person name="Kraemer L."/>
            <person name="Andreson R."/>
            <person name="Gutowska M.A."/>
            <person name="Wolf J."/>
            <person name="Bergner S.V."/>
            <person name="Schilhabel M.B."/>
            <person name="Klostermeier U.C."/>
            <person name="Beiko R.G."/>
            <person name="Rosenstiel P."/>
            <person name="Hippler M."/>
            <person name="Laroche J."/>
        </authorList>
    </citation>
    <scope>NUCLEOTIDE SEQUENCE [LARGE SCALE GENOMIC DNA]</scope>
    <source>
        <strain evidence="2 3">CCMP1005</strain>
    </source>
</reference>
<name>K0R059_THAOC</name>
<dbReference type="Proteomes" id="UP000266841">
    <property type="component" value="Unassembled WGS sequence"/>
</dbReference>
<sequence>MDHAPRTTFLGPSLAFGAAAVCRRSCRAWALASLARPWDNSALLPVRQRQVGGHFLQLRPASCVRACGTDSGAVGRRTGRLHSGCERTPEDGRQTVRTDDARKEKRREKEGLVTLVTRDWMVGGRWSEELNKRRRPRGEGLGLQGCASARPRQGLALIRRLAAGWRRAGGDQRGSGWRRGGGRDAALPGTGSPDVRRSPPRGAGEHRRGVRSFESAGSAAKEAPRTKRAPEISCDMSPHLPPGADRLTRPQPGSRPGPFLGRGSRTGAASFVASAESENQRHASRRASGARVLNASRGRSFGGRNLSPLPRGRRGVQVDTSNLLSVLSVVGNGNGASSTEPGQCKNSLAVPPNLPARVDRVNPAGGVRRLITAARALGTPSSAEEGPGSDALAEGWRRKGGAAALGWESAPRRVDTPRRVLESEGKGADPRQSWGARGGPTGTPSSPDGRAGWHGRGMNGPRGTAWPDPVRSRRSVRPHSSEARRRELVGGPTRRTGVFRPPPPKGEERCERRDGETTPALPGRRDGDDGEEPPPRQQPPTSSRLPPGATGGTTVEAPPSFPVRECREPRESKGAKRERIVDTREDLTRSRSMIAWSHSSSNSRQPGRVSARTMLGTRGDDLARGTEAGPRARPRRRIFHAYSSRRGGVGAEWRRQTKEHVVVQIRSDLDSEDEDFSAGIPRSPLGLDSDFGWRLTSYSTGDTVSEALGERDLPLRRAGNVRPDGGPGVSRDHFSGGVSRGHPRSWSKLGRRTSIDARLGSPARRNALLELYRSLQSRPRRQHLKTGLFRPAAAKEATGRRLQGVPRGRAAPSPDPAGGVGGAGGLRERTIRRAPPTTPPLHDGGGESTYDGATQLATEGGEDPNVPSPGQRTAEPFAAAVPLALAPSSDDRGRPATGWDGDCSPTAGG</sequence>
<feature type="compositionally biased region" description="Basic and acidic residues" evidence="1">
    <location>
        <begin position="505"/>
        <end position="516"/>
    </location>
</feature>
<evidence type="ECO:0000313" key="2">
    <source>
        <dbReference type="EMBL" id="EJK45443.1"/>
    </source>
</evidence>
<feature type="compositionally biased region" description="Basic and acidic residues" evidence="1">
    <location>
        <begin position="564"/>
        <end position="586"/>
    </location>
</feature>
<organism evidence="2 3">
    <name type="scientific">Thalassiosira oceanica</name>
    <name type="common">Marine diatom</name>
    <dbReference type="NCBI Taxonomy" id="159749"/>
    <lineage>
        <taxon>Eukaryota</taxon>
        <taxon>Sar</taxon>
        <taxon>Stramenopiles</taxon>
        <taxon>Ochrophyta</taxon>
        <taxon>Bacillariophyta</taxon>
        <taxon>Coscinodiscophyceae</taxon>
        <taxon>Thalassiosirophycidae</taxon>
        <taxon>Thalassiosirales</taxon>
        <taxon>Thalassiosiraceae</taxon>
        <taxon>Thalassiosira</taxon>
    </lineage>
</organism>
<dbReference type="EMBL" id="AGNL01048517">
    <property type="protein sequence ID" value="EJK45443.1"/>
    <property type="molecule type" value="Genomic_DNA"/>
</dbReference>
<feature type="region of interest" description="Disordered" evidence="1">
    <location>
        <begin position="591"/>
        <end position="610"/>
    </location>
</feature>
<evidence type="ECO:0000256" key="1">
    <source>
        <dbReference type="SAM" id="MobiDB-lite"/>
    </source>
</evidence>
<dbReference type="AlphaFoldDB" id="K0R059"/>
<feature type="region of interest" description="Disordered" evidence="1">
    <location>
        <begin position="781"/>
        <end position="909"/>
    </location>
</feature>
<feature type="region of interest" description="Disordered" evidence="1">
    <location>
        <begin position="166"/>
        <end position="317"/>
    </location>
</feature>
<feature type="compositionally biased region" description="Low complexity" evidence="1">
    <location>
        <begin position="874"/>
        <end position="887"/>
    </location>
</feature>
<feature type="region of interest" description="Disordered" evidence="1">
    <location>
        <begin position="403"/>
        <end position="586"/>
    </location>
</feature>
<gene>
    <name evidence="2" type="ORF">THAOC_35942</name>
</gene>
<keyword evidence="3" id="KW-1185">Reference proteome</keyword>
<feature type="region of interest" description="Disordered" evidence="1">
    <location>
        <begin position="716"/>
        <end position="747"/>
    </location>
</feature>
<feature type="compositionally biased region" description="Basic and acidic residues" evidence="1">
    <location>
        <begin position="410"/>
        <end position="429"/>
    </location>
</feature>
<proteinExistence type="predicted"/>
<evidence type="ECO:0000313" key="3">
    <source>
        <dbReference type="Proteomes" id="UP000266841"/>
    </source>
</evidence>
<accession>K0R059</accession>
<feature type="compositionally biased region" description="Basic and acidic residues" evidence="1">
    <location>
        <begin position="479"/>
        <end position="488"/>
    </location>
</feature>